<evidence type="ECO:0000259" key="6">
    <source>
        <dbReference type="PROSITE" id="PS50262"/>
    </source>
</evidence>
<dbReference type="PROSITE" id="PS50262">
    <property type="entry name" value="G_PROTEIN_RECEP_F1_2"/>
    <property type="match status" value="1"/>
</dbReference>
<evidence type="ECO:0000256" key="5">
    <source>
        <dbReference type="SAM" id="Phobius"/>
    </source>
</evidence>
<keyword evidence="4 5" id="KW-0472">Membrane</keyword>
<evidence type="ECO:0000256" key="2">
    <source>
        <dbReference type="ARBA" id="ARBA00022692"/>
    </source>
</evidence>
<dbReference type="InterPro" id="IPR017452">
    <property type="entry name" value="GPCR_Rhodpsn_7TM"/>
</dbReference>
<dbReference type="PANTHER" id="PTHR23360">
    <property type="entry name" value="G-PROTEIN COUPLED RECEPTORS FAMILY 1 PROFILE DOMAIN-CONTAINING PROTEIN-RELATED"/>
    <property type="match status" value="1"/>
</dbReference>
<protein>
    <recommendedName>
        <fullName evidence="6">G-protein coupled receptors family 1 profile domain-containing protein</fullName>
    </recommendedName>
</protein>
<evidence type="ECO:0000313" key="7">
    <source>
        <dbReference type="EMBL" id="EYC33077.1"/>
    </source>
</evidence>
<gene>
    <name evidence="7" type="primary">Acey_s0002.g588</name>
    <name evidence="7" type="ORF">Y032_0002g588</name>
</gene>
<dbReference type="PANTHER" id="PTHR23360:SF39">
    <property type="entry name" value="G_PROTEIN_RECEP_F1_2 DOMAIN-CONTAINING PROTEIN"/>
    <property type="match status" value="1"/>
</dbReference>
<dbReference type="OrthoDB" id="5862307at2759"/>
<keyword evidence="8" id="KW-1185">Reference proteome</keyword>
<comment type="caution">
    <text evidence="7">The sequence shown here is derived from an EMBL/GenBank/DDBJ whole genome shotgun (WGS) entry which is preliminary data.</text>
</comment>
<feature type="transmembrane region" description="Helical" evidence="5">
    <location>
        <begin position="240"/>
        <end position="260"/>
    </location>
</feature>
<sequence>MTVCIIVRGKGRSQATLIGALGLSVTPICLNSNGVNPTLHGWNFLPKHWIGYGGGSTMQANITVEECQPPHGDEPYEPRNHYSCTAGNETGSFALPFSNPGKRQRFFTFMYVDEDLEIRFALYTGFGIPVCISSTISILVFSSKDFRKKYIMFFALSFGDLINGLSFVAAGVFRNLFMFQGHYFIKVSDMECLFQTPWAILMIFAGQFPALINLCIAMERVVALEYAGWYRRVWRNRHKIYLVMLSVILTIVFFLLAVLFNIFRDTVSSSRICAVMNSTGILYGTVHYAVIALIYVLCFIVLAVIFNKTNRSRTPTKDEVRRQRMMLTITGISVILVSIPNLVLILNEWKAPSINALVVGIAYCLYATHSALSLGIYIAFRPDFRFRLFSMFGLHRISSVVGEPSRVQLNTIKSAVSNHMSAVE</sequence>
<accession>A0A016W1F2</accession>
<feature type="transmembrane region" description="Helical" evidence="5">
    <location>
        <begin position="280"/>
        <end position="306"/>
    </location>
</feature>
<dbReference type="GO" id="GO:0016020">
    <property type="term" value="C:membrane"/>
    <property type="evidence" value="ECO:0007669"/>
    <property type="project" value="UniProtKB-SubCell"/>
</dbReference>
<feature type="domain" description="G-protein coupled receptors family 1 profile" evidence="6">
    <location>
        <begin position="131"/>
        <end position="377"/>
    </location>
</feature>
<feature type="transmembrane region" description="Helical" evidence="5">
    <location>
        <begin position="120"/>
        <end position="141"/>
    </location>
</feature>
<comment type="subcellular location">
    <subcellularLocation>
        <location evidence="1">Membrane</location>
    </subcellularLocation>
</comment>
<feature type="transmembrane region" description="Helical" evidence="5">
    <location>
        <begin position="153"/>
        <end position="177"/>
    </location>
</feature>
<dbReference type="EMBL" id="JARK01001338">
    <property type="protein sequence ID" value="EYC33077.1"/>
    <property type="molecule type" value="Genomic_DNA"/>
</dbReference>
<keyword evidence="2 5" id="KW-0812">Transmembrane</keyword>
<name>A0A016W1F2_9BILA</name>
<feature type="transmembrane region" description="Helical" evidence="5">
    <location>
        <begin position="358"/>
        <end position="380"/>
    </location>
</feature>
<evidence type="ECO:0000313" key="8">
    <source>
        <dbReference type="Proteomes" id="UP000024635"/>
    </source>
</evidence>
<evidence type="ECO:0000256" key="3">
    <source>
        <dbReference type="ARBA" id="ARBA00022989"/>
    </source>
</evidence>
<dbReference type="AlphaFoldDB" id="A0A016W1F2"/>
<evidence type="ECO:0000256" key="1">
    <source>
        <dbReference type="ARBA" id="ARBA00004370"/>
    </source>
</evidence>
<dbReference type="Gene3D" id="1.20.1070.10">
    <property type="entry name" value="Rhodopsin 7-helix transmembrane proteins"/>
    <property type="match status" value="1"/>
</dbReference>
<dbReference type="InterPro" id="IPR047130">
    <property type="entry name" value="7TM_GPCR_Srsx_nematod"/>
</dbReference>
<dbReference type="SUPFAM" id="SSF81321">
    <property type="entry name" value="Family A G protein-coupled receptor-like"/>
    <property type="match status" value="1"/>
</dbReference>
<reference evidence="8" key="1">
    <citation type="journal article" date="2015" name="Nat. Genet.">
        <title>The genome and transcriptome of the zoonotic hookworm Ancylostoma ceylanicum identify infection-specific gene families.</title>
        <authorList>
            <person name="Schwarz E.M."/>
            <person name="Hu Y."/>
            <person name="Antoshechkin I."/>
            <person name="Miller M.M."/>
            <person name="Sternberg P.W."/>
            <person name="Aroian R.V."/>
        </authorList>
    </citation>
    <scope>NUCLEOTIDE SEQUENCE</scope>
    <source>
        <strain evidence="8">HY135</strain>
    </source>
</reference>
<proteinExistence type="predicted"/>
<dbReference type="Proteomes" id="UP000024635">
    <property type="component" value="Unassembled WGS sequence"/>
</dbReference>
<organism evidence="7 8">
    <name type="scientific">Ancylostoma ceylanicum</name>
    <dbReference type="NCBI Taxonomy" id="53326"/>
    <lineage>
        <taxon>Eukaryota</taxon>
        <taxon>Metazoa</taxon>
        <taxon>Ecdysozoa</taxon>
        <taxon>Nematoda</taxon>
        <taxon>Chromadorea</taxon>
        <taxon>Rhabditida</taxon>
        <taxon>Rhabditina</taxon>
        <taxon>Rhabditomorpha</taxon>
        <taxon>Strongyloidea</taxon>
        <taxon>Ancylostomatidae</taxon>
        <taxon>Ancylostomatinae</taxon>
        <taxon>Ancylostoma</taxon>
    </lineage>
</organism>
<feature type="transmembrane region" description="Helical" evidence="5">
    <location>
        <begin position="327"/>
        <end position="346"/>
    </location>
</feature>
<evidence type="ECO:0000256" key="4">
    <source>
        <dbReference type="ARBA" id="ARBA00023136"/>
    </source>
</evidence>
<feature type="transmembrane region" description="Helical" evidence="5">
    <location>
        <begin position="197"/>
        <end position="219"/>
    </location>
</feature>
<keyword evidence="3 5" id="KW-1133">Transmembrane helix</keyword>